<feature type="domain" description="Sulfatase N-terminal" evidence="9">
    <location>
        <begin position="230"/>
        <end position="494"/>
    </location>
</feature>
<dbReference type="InterPro" id="IPR000917">
    <property type="entry name" value="Sulfatase_N"/>
</dbReference>
<keyword evidence="2" id="KW-1003">Cell membrane</keyword>
<keyword evidence="6 8" id="KW-1133">Transmembrane helix</keyword>
<feature type="domain" description="Phosphoethanolamine transferase N-terminal" evidence="10">
    <location>
        <begin position="51"/>
        <end position="203"/>
    </location>
</feature>
<feature type="transmembrane region" description="Helical" evidence="8">
    <location>
        <begin position="70"/>
        <end position="92"/>
    </location>
</feature>
<comment type="subcellular location">
    <subcellularLocation>
        <location evidence="1">Cell inner membrane</location>
        <topology evidence="1">Multi-pass membrane protein</topology>
    </subcellularLocation>
</comment>
<keyword evidence="4" id="KW-0808">Transferase</keyword>
<organism evidence="11 12">
    <name type="scientific">Bathymodiolus thermophilus thioautotrophic gill symbiont</name>
    <dbReference type="NCBI Taxonomy" id="2360"/>
    <lineage>
        <taxon>Bacteria</taxon>
        <taxon>Pseudomonadati</taxon>
        <taxon>Pseudomonadota</taxon>
        <taxon>Gammaproteobacteria</taxon>
        <taxon>sulfur-oxidizing symbionts</taxon>
    </lineage>
</organism>
<evidence type="ECO:0000256" key="4">
    <source>
        <dbReference type="ARBA" id="ARBA00022679"/>
    </source>
</evidence>
<dbReference type="SUPFAM" id="SSF53649">
    <property type="entry name" value="Alkaline phosphatase-like"/>
    <property type="match status" value="1"/>
</dbReference>
<dbReference type="PANTHER" id="PTHR30443">
    <property type="entry name" value="INNER MEMBRANE PROTEIN"/>
    <property type="match status" value="1"/>
</dbReference>
<keyword evidence="3" id="KW-0997">Cell inner membrane</keyword>
<evidence type="ECO:0000256" key="1">
    <source>
        <dbReference type="ARBA" id="ARBA00004429"/>
    </source>
</evidence>
<dbReference type="CDD" id="cd16017">
    <property type="entry name" value="LptA"/>
    <property type="match status" value="1"/>
</dbReference>
<sequence length="507" mass="57953">MLKISVNRLLLLVCGFIVVFDNLVFWGKLFQRIDFFEASGFGFFWGFLASMFVLTYLILVLFSNKYMLKIFLSIVLIISAIIGYFAELGVVFDQFMLTNIVDNIKEQNTKEAQELLSVPLVVHVSIFAFVPITLLWMAKIKRHSFLIESKNRILTTLTVVVIAIILIWANMKYVTYFGRENRDLRYFINPLFLVKSGYSYVEDMFDTKDFKVIGSDAIIRNNNKKKTVGIFIVGETARADRFSLNGYHKLTNPLLEKRTLMNFSNVASCGTSTAYSVPCMFSLLGKRDYSPKKAGNQSNALDILQKAGVKVFWLDNNSSCKGVCNRIENENIFYQDKLDIAMLDNLKRYIDKQQSDVLIVLHSLGSHGPRYYKRYPQAFEKFTPTCKNTPEKCTHIEVDNAYDNSVLYTDYLIDNAIQLMKKNYPDSFVFYASDHGESLGEKGVYLHGLPYVIAPKAQTHVPMLAWFSDKKSGNVDQALSHDNISHSLLGLFGVETKVYNKALDLFR</sequence>
<evidence type="ECO:0000313" key="11">
    <source>
        <dbReference type="EMBL" id="OIR25451.1"/>
    </source>
</evidence>
<evidence type="ECO:0000256" key="7">
    <source>
        <dbReference type="ARBA" id="ARBA00023136"/>
    </source>
</evidence>
<dbReference type="GO" id="GO:0016776">
    <property type="term" value="F:phosphotransferase activity, phosphate group as acceptor"/>
    <property type="evidence" value="ECO:0007669"/>
    <property type="project" value="TreeGrafter"/>
</dbReference>
<evidence type="ECO:0000256" key="6">
    <source>
        <dbReference type="ARBA" id="ARBA00022989"/>
    </source>
</evidence>
<evidence type="ECO:0008006" key="13">
    <source>
        <dbReference type="Google" id="ProtNLM"/>
    </source>
</evidence>
<feature type="transmembrane region" description="Helical" evidence="8">
    <location>
        <begin position="9"/>
        <end position="30"/>
    </location>
</feature>
<dbReference type="Pfam" id="PF00884">
    <property type="entry name" value="Sulfatase"/>
    <property type="match status" value="1"/>
</dbReference>
<evidence type="ECO:0000313" key="12">
    <source>
        <dbReference type="Proteomes" id="UP000182798"/>
    </source>
</evidence>
<dbReference type="GO" id="GO:0005886">
    <property type="term" value="C:plasma membrane"/>
    <property type="evidence" value="ECO:0007669"/>
    <property type="project" value="UniProtKB-SubCell"/>
</dbReference>
<reference evidence="12" key="1">
    <citation type="submission" date="2016-09" db="EMBL/GenBank/DDBJ databases">
        <title>Genome Sequence of Bathymodiolus thermophilus sulfur-oxidizing gill endosymbiont.</title>
        <authorList>
            <person name="Ponnudurai R."/>
            <person name="Kleiner M."/>
            <person name="Sayavedra L."/>
            <person name="Thuermer A."/>
            <person name="Felbeck H."/>
            <person name="Schlueter R."/>
            <person name="Schweder T."/>
            <person name="Markert S."/>
        </authorList>
    </citation>
    <scope>NUCLEOTIDE SEQUENCE [LARGE SCALE GENOMIC DNA]</scope>
    <source>
        <strain evidence="12">BAT/CrabSpa'14</strain>
    </source>
</reference>
<dbReference type="GO" id="GO:0009244">
    <property type="term" value="P:lipopolysaccharide core region biosynthetic process"/>
    <property type="evidence" value="ECO:0007669"/>
    <property type="project" value="TreeGrafter"/>
</dbReference>
<evidence type="ECO:0000256" key="3">
    <source>
        <dbReference type="ARBA" id="ARBA00022519"/>
    </source>
</evidence>
<dbReference type="PANTHER" id="PTHR30443:SF0">
    <property type="entry name" value="PHOSPHOETHANOLAMINE TRANSFERASE EPTA"/>
    <property type="match status" value="1"/>
</dbReference>
<dbReference type="Pfam" id="PF08019">
    <property type="entry name" value="EptA_B_N"/>
    <property type="match status" value="1"/>
</dbReference>
<dbReference type="InterPro" id="IPR040423">
    <property type="entry name" value="PEA_transferase"/>
</dbReference>
<dbReference type="InterPro" id="IPR012549">
    <property type="entry name" value="EptA-like_N"/>
</dbReference>
<dbReference type="NCBIfam" id="NF028537">
    <property type="entry name" value="P_eth_NH2_trans"/>
    <property type="match status" value="1"/>
</dbReference>
<evidence type="ECO:0000259" key="10">
    <source>
        <dbReference type="Pfam" id="PF08019"/>
    </source>
</evidence>
<gene>
    <name evidence="11" type="ORF">BGC33_06660</name>
</gene>
<proteinExistence type="predicted"/>
<dbReference type="OrthoDB" id="9786870at2"/>
<evidence type="ECO:0000256" key="2">
    <source>
        <dbReference type="ARBA" id="ARBA00022475"/>
    </source>
</evidence>
<keyword evidence="5 8" id="KW-0812">Transmembrane</keyword>
<dbReference type="AlphaFoldDB" id="A0A1J5TX82"/>
<accession>A0A1J5TX82</accession>
<evidence type="ECO:0000259" key="9">
    <source>
        <dbReference type="Pfam" id="PF00884"/>
    </source>
</evidence>
<evidence type="ECO:0000256" key="5">
    <source>
        <dbReference type="ARBA" id="ARBA00022692"/>
    </source>
</evidence>
<dbReference type="InterPro" id="IPR058130">
    <property type="entry name" value="PEA_transf_C"/>
</dbReference>
<name>A0A1J5TX82_9GAMM</name>
<feature type="transmembrane region" description="Helical" evidence="8">
    <location>
        <begin position="120"/>
        <end position="140"/>
    </location>
</feature>
<dbReference type="EMBL" id="MIQH01000324">
    <property type="protein sequence ID" value="OIR25451.1"/>
    <property type="molecule type" value="Genomic_DNA"/>
</dbReference>
<keyword evidence="7 8" id="KW-0472">Membrane</keyword>
<evidence type="ECO:0000256" key="8">
    <source>
        <dbReference type="SAM" id="Phobius"/>
    </source>
</evidence>
<feature type="transmembrane region" description="Helical" evidence="8">
    <location>
        <begin position="152"/>
        <end position="171"/>
    </location>
</feature>
<dbReference type="Proteomes" id="UP000182798">
    <property type="component" value="Unassembled WGS sequence"/>
</dbReference>
<comment type="caution">
    <text evidence="11">The sequence shown here is derived from an EMBL/GenBank/DDBJ whole genome shotgun (WGS) entry which is preliminary data.</text>
</comment>
<feature type="transmembrane region" description="Helical" evidence="8">
    <location>
        <begin position="42"/>
        <end position="63"/>
    </location>
</feature>
<dbReference type="Gene3D" id="3.40.720.10">
    <property type="entry name" value="Alkaline Phosphatase, subunit A"/>
    <property type="match status" value="1"/>
</dbReference>
<dbReference type="RefSeq" id="WP_071563490.1">
    <property type="nucleotide sequence ID" value="NZ_MIQH01000324.1"/>
</dbReference>
<protein>
    <recommendedName>
        <fullName evidence="13">Phosphoethanolamine transferase</fullName>
    </recommendedName>
</protein>
<dbReference type="InterPro" id="IPR017850">
    <property type="entry name" value="Alkaline_phosphatase_core_sf"/>
</dbReference>